<sequence>MYRNLIKNDISKSKLITVTITAFILTAAILTALAVSLTVNLSGAVDNILLSSKAVHFIQMHTGDVDMEQLWKFADDQEAVEDSQVLPFLNIDGAEIVIGENSLADSVQDNGFSIQSEKFDFLLDLNNEIIHPSNGEIYFPIYYMQEGNVKLGDKVTIHGVDFTVTGFLRDSTMNAALVSSKRFLVSEADFEKVREFGQLEQLIEFRLKDRVSYTDFETAYLEAGLPANGPPAITYTQIRLINGLTDGIMIGVLALIVILVIIVVFLCIRFTLLAKIEEDYREIGVLKAVGTRVSDIKKLYIAKYGVIAGIACVLGFLLSIPLSEPFMQNIRLYMGESGRQTLLLGLLCGFVGAAAIYSVVLLYVNGVLQRFRKISAAQAVRFGALREKSKLARGFRLSSNRLFSRNVFLGIKDILARKKLYVTMLTVLIISAFIMIVPQNIYNTISAKSFITYMGMGICDATLYIKPTQAESVTQKGVEAANSLAADENVEKYAMITTKMFDMKADDGSTQKLRVNLGDHAAYPITYIQGTVPQTESEIAISALYADDLTKAIGDEIVLNVDGTEKWLTVSGVYSDITSGGRTAQAVFETDSGDILSVSIPMTFRAGADAEAIIAQYKEQFPFAKIYGVEDIISQMFGTMINSVKMASYAAIGVTVLLTILVTVLFMKMLVAKDRYSIAILKSMGFTSNGIRRQYLIRSIIVLALGVVIGTIMANTLGEYVGGAFVSSFGATAFNFVVNPFFAYIVSPLLIATFVYIATLLGVSDIRSLKISEHIKEA</sequence>
<dbReference type="Proteomes" id="UP001451571">
    <property type="component" value="Chromosome"/>
</dbReference>
<accession>A0ABZ3EW20</accession>
<dbReference type="RefSeq" id="WP_342758041.1">
    <property type="nucleotide sequence ID" value="NZ_CP146256.1"/>
</dbReference>
<dbReference type="PANTHER" id="PTHR30287:SF2">
    <property type="entry name" value="BLL1001 PROTEIN"/>
    <property type="match status" value="1"/>
</dbReference>
<dbReference type="InterPro" id="IPR003838">
    <property type="entry name" value="ABC3_permease_C"/>
</dbReference>
<dbReference type="Pfam" id="PF02687">
    <property type="entry name" value="FtsX"/>
    <property type="match status" value="2"/>
</dbReference>
<comment type="subcellular location">
    <subcellularLocation>
        <location evidence="1">Cell membrane</location>
        <topology evidence="1">Multi-pass membrane protein</topology>
    </subcellularLocation>
</comment>
<feature type="domain" description="ABC3 transporter permease C-terminal" evidence="7">
    <location>
        <begin position="255"/>
        <end position="361"/>
    </location>
</feature>
<evidence type="ECO:0000256" key="1">
    <source>
        <dbReference type="ARBA" id="ARBA00004651"/>
    </source>
</evidence>
<feature type="transmembrane region" description="Helical" evidence="6">
    <location>
        <begin position="741"/>
        <end position="763"/>
    </location>
</feature>
<evidence type="ECO:0000256" key="5">
    <source>
        <dbReference type="ARBA" id="ARBA00023136"/>
    </source>
</evidence>
<protein>
    <submittedName>
        <fullName evidence="8">ABC transporter permease</fullName>
    </submittedName>
</protein>
<feature type="domain" description="ABC3 transporter permease C-terminal" evidence="7">
    <location>
        <begin position="651"/>
        <end position="768"/>
    </location>
</feature>
<evidence type="ECO:0000256" key="4">
    <source>
        <dbReference type="ARBA" id="ARBA00022989"/>
    </source>
</evidence>
<organism evidence="8 9">
    <name type="scientific">Kineothrix sedimenti</name>
    <dbReference type="NCBI Taxonomy" id="3123317"/>
    <lineage>
        <taxon>Bacteria</taxon>
        <taxon>Bacillati</taxon>
        <taxon>Bacillota</taxon>
        <taxon>Clostridia</taxon>
        <taxon>Lachnospirales</taxon>
        <taxon>Lachnospiraceae</taxon>
        <taxon>Kineothrix</taxon>
    </lineage>
</organism>
<gene>
    <name evidence="8" type="ORF">V6984_01385</name>
</gene>
<dbReference type="InterPro" id="IPR038766">
    <property type="entry name" value="Membrane_comp_ABC_pdt"/>
</dbReference>
<dbReference type="EMBL" id="CP146256">
    <property type="protein sequence ID" value="XAH74448.1"/>
    <property type="molecule type" value="Genomic_DNA"/>
</dbReference>
<evidence type="ECO:0000313" key="8">
    <source>
        <dbReference type="EMBL" id="XAH74448.1"/>
    </source>
</evidence>
<proteinExistence type="predicted"/>
<keyword evidence="5 6" id="KW-0472">Membrane</keyword>
<evidence type="ECO:0000256" key="2">
    <source>
        <dbReference type="ARBA" id="ARBA00022475"/>
    </source>
</evidence>
<evidence type="ECO:0000259" key="7">
    <source>
        <dbReference type="Pfam" id="PF02687"/>
    </source>
</evidence>
<name>A0ABZ3EW20_9FIRM</name>
<feature type="transmembrane region" description="Helical" evidence="6">
    <location>
        <begin position="420"/>
        <end position="438"/>
    </location>
</feature>
<reference evidence="8 9" key="1">
    <citation type="submission" date="2024-02" db="EMBL/GenBank/DDBJ databases">
        <title>Bacterial strain from lacustrine sediment.</title>
        <authorList>
            <person name="Petit C."/>
            <person name="Fadhlaoui K."/>
        </authorList>
    </citation>
    <scope>NUCLEOTIDE SEQUENCE [LARGE SCALE GENOMIC DNA]</scope>
    <source>
        <strain evidence="8 9">IPX-CK</strain>
    </source>
</reference>
<keyword evidence="2" id="KW-1003">Cell membrane</keyword>
<dbReference type="PANTHER" id="PTHR30287">
    <property type="entry name" value="MEMBRANE COMPONENT OF PREDICTED ABC SUPERFAMILY METABOLITE UPTAKE TRANSPORTER"/>
    <property type="match status" value="1"/>
</dbReference>
<evidence type="ECO:0000313" key="9">
    <source>
        <dbReference type="Proteomes" id="UP001451571"/>
    </source>
</evidence>
<keyword evidence="3 6" id="KW-0812">Transmembrane</keyword>
<feature type="transmembrane region" description="Helical" evidence="6">
    <location>
        <begin position="700"/>
        <end position="721"/>
    </location>
</feature>
<evidence type="ECO:0000256" key="3">
    <source>
        <dbReference type="ARBA" id="ARBA00022692"/>
    </source>
</evidence>
<keyword evidence="4 6" id="KW-1133">Transmembrane helix</keyword>
<feature type="transmembrane region" description="Helical" evidence="6">
    <location>
        <begin position="301"/>
        <end position="322"/>
    </location>
</feature>
<feature type="transmembrane region" description="Helical" evidence="6">
    <location>
        <begin position="646"/>
        <end position="667"/>
    </location>
</feature>
<feature type="transmembrane region" description="Helical" evidence="6">
    <location>
        <begin position="248"/>
        <end position="272"/>
    </location>
</feature>
<feature type="transmembrane region" description="Helical" evidence="6">
    <location>
        <begin position="342"/>
        <end position="364"/>
    </location>
</feature>
<keyword evidence="9" id="KW-1185">Reference proteome</keyword>
<evidence type="ECO:0000256" key="6">
    <source>
        <dbReference type="SAM" id="Phobius"/>
    </source>
</evidence>